<evidence type="ECO:0000313" key="2">
    <source>
        <dbReference type="EMBL" id="KAJ4468215.1"/>
    </source>
</evidence>
<keyword evidence="3" id="KW-1185">Reference proteome</keyword>
<evidence type="ECO:0000313" key="3">
    <source>
        <dbReference type="Proteomes" id="UP001150266"/>
    </source>
</evidence>
<feature type="compositionally biased region" description="Low complexity" evidence="1">
    <location>
        <begin position="31"/>
        <end position="52"/>
    </location>
</feature>
<feature type="region of interest" description="Disordered" evidence="1">
    <location>
        <begin position="17"/>
        <end position="52"/>
    </location>
</feature>
<organism evidence="2 3">
    <name type="scientific">Lentinula aciculospora</name>
    <dbReference type="NCBI Taxonomy" id="153920"/>
    <lineage>
        <taxon>Eukaryota</taxon>
        <taxon>Fungi</taxon>
        <taxon>Dikarya</taxon>
        <taxon>Basidiomycota</taxon>
        <taxon>Agaricomycotina</taxon>
        <taxon>Agaricomycetes</taxon>
        <taxon>Agaricomycetidae</taxon>
        <taxon>Agaricales</taxon>
        <taxon>Marasmiineae</taxon>
        <taxon>Omphalotaceae</taxon>
        <taxon>Lentinula</taxon>
    </lineage>
</organism>
<evidence type="ECO:0000256" key="1">
    <source>
        <dbReference type="SAM" id="MobiDB-lite"/>
    </source>
</evidence>
<comment type="caution">
    <text evidence="2">The sequence shown here is derived from an EMBL/GenBank/DDBJ whole genome shotgun (WGS) entry which is preliminary data.</text>
</comment>
<reference evidence="2" key="1">
    <citation type="submission" date="2022-08" db="EMBL/GenBank/DDBJ databases">
        <title>A Global Phylogenomic Analysis of the Shiitake Genus Lentinula.</title>
        <authorList>
            <consortium name="DOE Joint Genome Institute"/>
            <person name="Sierra-Patev S."/>
            <person name="Min B."/>
            <person name="Naranjo-Ortiz M."/>
            <person name="Looney B."/>
            <person name="Konkel Z."/>
            <person name="Slot J.C."/>
            <person name="Sakamoto Y."/>
            <person name="Steenwyk J.L."/>
            <person name="Rokas A."/>
            <person name="Carro J."/>
            <person name="Camarero S."/>
            <person name="Ferreira P."/>
            <person name="Molpeceres G."/>
            <person name="Ruiz-Duenas F.J."/>
            <person name="Serrano A."/>
            <person name="Henrissat B."/>
            <person name="Drula E."/>
            <person name="Hughes K.W."/>
            <person name="Mata J.L."/>
            <person name="Ishikawa N.K."/>
            <person name="Vargas-Isla R."/>
            <person name="Ushijima S."/>
            <person name="Smith C.A."/>
            <person name="Ahrendt S."/>
            <person name="Andreopoulos W."/>
            <person name="He G."/>
            <person name="Labutti K."/>
            <person name="Lipzen A."/>
            <person name="Ng V."/>
            <person name="Riley R."/>
            <person name="Sandor L."/>
            <person name="Barry K."/>
            <person name="Martinez A.T."/>
            <person name="Xiao Y."/>
            <person name="Gibbons J.G."/>
            <person name="Terashima K."/>
            <person name="Grigoriev I.V."/>
            <person name="Hibbett D.S."/>
        </authorList>
    </citation>
    <scope>NUCLEOTIDE SEQUENCE</scope>
    <source>
        <strain evidence="2">JLM2183</strain>
    </source>
</reference>
<gene>
    <name evidence="2" type="ORF">J3R30DRAFT_3305847</name>
</gene>
<accession>A0A9W8ZWU1</accession>
<sequence>MKRRRVTALEKGLSSLSLHHLQPVSATPSATISSPINSQSISPSSYSTQSVTPLSSSLPPFSDTFTAMEVEYSSMTPSMQPDSIEEPTTPSLAVPEIRMKGSSWYEPEPDRIIVMDLDSSDDEDEAEVVHPIVSPALLERIRQRELSIAVPVPSLPDQQALVLYRPLTRPTVIENEDGPAMKQEATVNTLPSTAQDIEMMDVE</sequence>
<protein>
    <submittedName>
        <fullName evidence="2">Uncharacterized protein</fullName>
    </submittedName>
</protein>
<dbReference type="Proteomes" id="UP001150266">
    <property type="component" value="Unassembled WGS sequence"/>
</dbReference>
<dbReference type="OrthoDB" id="1702480at2759"/>
<name>A0A9W8ZWU1_9AGAR</name>
<dbReference type="EMBL" id="JAOTPV010000037">
    <property type="protein sequence ID" value="KAJ4468215.1"/>
    <property type="molecule type" value="Genomic_DNA"/>
</dbReference>
<proteinExistence type="predicted"/>
<dbReference type="AlphaFoldDB" id="A0A9W8ZWU1"/>